<evidence type="ECO:0000313" key="1">
    <source>
        <dbReference type="EMBL" id="SMD26834.1"/>
    </source>
</evidence>
<reference evidence="1 2" key="1">
    <citation type="submission" date="2017-04" db="EMBL/GenBank/DDBJ databases">
        <authorList>
            <person name="Afonso C.L."/>
            <person name="Miller P.J."/>
            <person name="Scott M.A."/>
            <person name="Spackman E."/>
            <person name="Goraichik I."/>
            <person name="Dimitrov K.M."/>
            <person name="Suarez D.L."/>
            <person name="Swayne D.E."/>
        </authorList>
    </citation>
    <scope>NUCLEOTIDE SEQUENCE [LARGE SCALE GENOMIC DNA]</scope>
    <source>
        <strain evidence="1 2">DSM 43828</strain>
    </source>
</reference>
<gene>
    <name evidence="1" type="ORF">SAMN05661093_10421</name>
</gene>
<name>A0A1W2FYG6_KIBAR</name>
<sequence length="55" mass="6082">MYDPARRYGYEFLGDDGTCIEDRPEFLDGAAGVALALLAATTEQDPAWDRMLLLS</sequence>
<keyword evidence="2" id="KW-1185">Reference proteome</keyword>
<dbReference type="Proteomes" id="UP000192674">
    <property type="component" value="Unassembled WGS sequence"/>
</dbReference>
<proteinExistence type="predicted"/>
<organism evidence="1 2">
    <name type="scientific">Kibdelosporangium aridum</name>
    <dbReference type="NCBI Taxonomy" id="2030"/>
    <lineage>
        <taxon>Bacteria</taxon>
        <taxon>Bacillati</taxon>
        <taxon>Actinomycetota</taxon>
        <taxon>Actinomycetes</taxon>
        <taxon>Pseudonocardiales</taxon>
        <taxon>Pseudonocardiaceae</taxon>
        <taxon>Kibdelosporangium</taxon>
    </lineage>
</organism>
<dbReference type="Gene3D" id="1.50.10.20">
    <property type="match status" value="1"/>
</dbReference>
<evidence type="ECO:0000313" key="2">
    <source>
        <dbReference type="Proteomes" id="UP000192674"/>
    </source>
</evidence>
<dbReference type="EMBL" id="FWXV01000017">
    <property type="protein sequence ID" value="SMD26834.1"/>
    <property type="molecule type" value="Genomic_DNA"/>
</dbReference>
<dbReference type="RefSeq" id="WP_160097327.1">
    <property type="nucleotide sequence ID" value="NZ_FWXV01000017.1"/>
</dbReference>
<dbReference type="AlphaFoldDB" id="A0A1W2FYG6"/>
<protein>
    <submittedName>
        <fullName evidence="1">Uncharacterized protein</fullName>
    </submittedName>
</protein>
<accession>A0A1W2FYG6</accession>
<dbReference type="SUPFAM" id="SSF158745">
    <property type="entry name" value="LanC-like"/>
    <property type="match status" value="1"/>
</dbReference>